<evidence type="ECO:0000256" key="2">
    <source>
        <dbReference type="ARBA" id="ARBA00049106"/>
    </source>
</evidence>
<comment type="catalytic activity">
    <reaction evidence="2">
        <text>oxidized coenzyme F420-(gamma-L-Glu)(n) + a quinol + H(+) = reduced coenzyme F420-(gamma-L-Glu)(n) + a quinone</text>
        <dbReference type="Rhea" id="RHEA:39663"/>
        <dbReference type="Rhea" id="RHEA-COMP:12939"/>
        <dbReference type="Rhea" id="RHEA-COMP:14378"/>
        <dbReference type="ChEBI" id="CHEBI:15378"/>
        <dbReference type="ChEBI" id="CHEBI:24646"/>
        <dbReference type="ChEBI" id="CHEBI:132124"/>
        <dbReference type="ChEBI" id="CHEBI:133980"/>
        <dbReference type="ChEBI" id="CHEBI:139511"/>
    </reaction>
</comment>
<protein>
    <submittedName>
        <fullName evidence="3">Nitroreductase</fullName>
    </submittedName>
</protein>
<accession>A0A8J3NMB3</accession>
<dbReference type="Pfam" id="PF04075">
    <property type="entry name" value="F420H2_quin_red"/>
    <property type="match status" value="1"/>
</dbReference>
<comment type="similarity">
    <text evidence="1">Belongs to the F420H(2)-dependent quinone reductase family.</text>
</comment>
<evidence type="ECO:0000313" key="4">
    <source>
        <dbReference type="Proteomes" id="UP000601223"/>
    </source>
</evidence>
<sequence>MPLQGEYEPSPAQWVRDQVELYESSGGTEGTTLLDTGLPVIILTTVGAKSGKIRKTPLMRVEHEGRYAAVASLGGAPTHPVWYHNVKGHPTVELQDGPRRQEMTAREVTGEEKALWWDRAVAAYPPYADYQKKTDRQIPVFVLEPTGS</sequence>
<name>A0A8J3NMB3_9ACTN</name>
<dbReference type="PANTHER" id="PTHR39428:SF3">
    <property type="entry name" value="DEAZAFLAVIN-DEPENDENT NITROREDUCTASE"/>
    <property type="match status" value="1"/>
</dbReference>
<dbReference type="GO" id="GO:0005886">
    <property type="term" value="C:plasma membrane"/>
    <property type="evidence" value="ECO:0007669"/>
    <property type="project" value="TreeGrafter"/>
</dbReference>
<dbReference type="InterPro" id="IPR012349">
    <property type="entry name" value="Split_barrel_FMN-bd"/>
</dbReference>
<dbReference type="NCBIfam" id="TIGR00026">
    <property type="entry name" value="hi_GC_TIGR00026"/>
    <property type="match status" value="1"/>
</dbReference>
<keyword evidence="4" id="KW-1185">Reference proteome</keyword>
<dbReference type="PANTHER" id="PTHR39428">
    <property type="entry name" value="F420H(2)-DEPENDENT QUINONE REDUCTASE RV1261C"/>
    <property type="match status" value="1"/>
</dbReference>
<dbReference type="InterPro" id="IPR004378">
    <property type="entry name" value="F420H2_quin_Rdtase"/>
</dbReference>
<dbReference type="EMBL" id="BONF01000056">
    <property type="protein sequence ID" value="GIF85977.1"/>
    <property type="molecule type" value="Genomic_DNA"/>
</dbReference>
<organism evidence="3 4">
    <name type="scientific">Catellatospora bangladeshensis</name>
    <dbReference type="NCBI Taxonomy" id="310355"/>
    <lineage>
        <taxon>Bacteria</taxon>
        <taxon>Bacillati</taxon>
        <taxon>Actinomycetota</taxon>
        <taxon>Actinomycetes</taxon>
        <taxon>Micromonosporales</taxon>
        <taxon>Micromonosporaceae</taxon>
        <taxon>Catellatospora</taxon>
    </lineage>
</organism>
<gene>
    <name evidence="3" type="ORF">Cba03nite_73260</name>
</gene>
<comment type="caution">
    <text evidence="3">The sequence shown here is derived from an EMBL/GenBank/DDBJ whole genome shotgun (WGS) entry which is preliminary data.</text>
</comment>
<reference evidence="3 4" key="1">
    <citation type="submission" date="2021-01" db="EMBL/GenBank/DDBJ databases">
        <title>Whole genome shotgun sequence of Catellatospora bangladeshensis NBRC 107357.</title>
        <authorList>
            <person name="Komaki H."/>
            <person name="Tamura T."/>
        </authorList>
    </citation>
    <scope>NUCLEOTIDE SEQUENCE [LARGE SCALE GENOMIC DNA]</scope>
    <source>
        <strain evidence="3 4">NBRC 107357</strain>
    </source>
</reference>
<dbReference type="GO" id="GO:0016491">
    <property type="term" value="F:oxidoreductase activity"/>
    <property type="evidence" value="ECO:0007669"/>
    <property type="project" value="InterPro"/>
</dbReference>
<dbReference type="RefSeq" id="WP_203756628.1">
    <property type="nucleotide sequence ID" value="NZ_BONF01000056.1"/>
</dbReference>
<dbReference type="Proteomes" id="UP000601223">
    <property type="component" value="Unassembled WGS sequence"/>
</dbReference>
<dbReference type="Gene3D" id="2.30.110.10">
    <property type="entry name" value="Electron Transport, Fmn-binding Protein, Chain A"/>
    <property type="match status" value="1"/>
</dbReference>
<dbReference type="GO" id="GO:0070967">
    <property type="term" value="F:coenzyme F420 binding"/>
    <property type="evidence" value="ECO:0007669"/>
    <property type="project" value="TreeGrafter"/>
</dbReference>
<dbReference type="AlphaFoldDB" id="A0A8J3NMB3"/>
<evidence type="ECO:0000313" key="3">
    <source>
        <dbReference type="EMBL" id="GIF85977.1"/>
    </source>
</evidence>
<evidence type="ECO:0000256" key="1">
    <source>
        <dbReference type="ARBA" id="ARBA00008710"/>
    </source>
</evidence>
<proteinExistence type="inferred from homology"/>